<accession>A0A8S1KMR6</accession>
<sequence length="441" mass="52408">MGNRALCQGDRTESMLQAEQQIRQRKVTQVNEAVKIDLEKDNKQSLITTSYQNEQLQRSCLNDWLETLHESVLISQINLNCDASTKFLSEVDEEEDIDQTKLSFIDSKEIQEYKKNYPYCNSNLDMVIINFYILKKHEFKLKLLQGPPKQRIRWSCWQLMAYTPKFLICSDGLSFIDQDQKYANAIRKDIHRTVTSSNIKYFETGEGQQDLEKVLLKLSKLFPKLGYCQGMNFLVGFTLIINNKSIDQSLQFLSQMMINPKFMLYYIYSDEMPLVKLLEFICINEIKLRTPDLFNHIFNKLEVNNAIWITKLIMTLFLYNFHINNVCRFWDFLLTNCIFDISAIICSLIDINRNLILKMEDLHQFIQWFDNFQQIELDQFQMDSLIKNCNQFKQKKNKINQYALHFCMQHTIKHPLQQQIAENYENLNKMKEFLKKDIFSC</sequence>
<dbReference type="FunFam" id="1.10.472.80:FF:000078">
    <property type="entry name" value="Uncharacterized protein"/>
    <property type="match status" value="1"/>
</dbReference>
<reference evidence="2" key="1">
    <citation type="submission" date="2021-01" db="EMBL/GenBank/DDBJ databases">
        <authorList>
            <consortium name="Genoscope - CEA"/>
            <person name="William W."/>
        </authorList>
    </citation>
    <scope>NUCLEOTIDE SEQUENCE</scope>
</reference>
<protein>
    <recommendedName>
        <fullName evidence="1">Rab-GAP TBC domain-containing protein</fullName>
    </recommendedName>
</protein>
<dbReference type="PANTHER" id="PTHR47219">
    <property type="entry name" value="RAB GTPASE-ACTIVATING PROTEIN 1-LIKE"/>
    <property type="match status" value="1"/>
</dbReference>
<dbReference type="AlphaFoldDB" id="A0A8S1KMR6"/>
<dbReference type="OrthoDB" id="295078at2759"/>
<dbReference type="SMART" id="SM00164">
    <property type="entry name" value="TBC"/>
    <property type="match status" value="1"/>
</dbReference>
<proteinExistence type="predicted"/>
<feature type="domain" description="Rab-GAP TBC" evidence="1">
    <location>
        <begin position="147"/>
        <end position="337"/>
    </location>
</feature>
<name>A0A8S1KMR6_9CILI</name>
<dbReference type="Pfam" id="PF00566">
    <property type="entry name" value="RabGAP-TBC"/>
    <property type="match status" value="1"/>
</dbReference>
<dbReference type="PROSITE" id="PS50086">
    <property type="entry name" value="TBC_RABGAP"/>
    <property type="match status" value="1"/>
</dbReference>
<gene>
    <name evidence="2" type="ORF">PSON_ATCC_30995.1.T0100293</name>
</gene>
<dbReference type="InterPro" id="IPR000195">
    <property type="entry name" value="Rab-GAP-TBC_dom"/>
</dbReference>
<dbReference type="EMBL" id="CAJJDN010000010">
    <property type="protein sequence ID" value="CAD8056548.1"/>
    <property type="molecule type" value="Genomic_DNA"/>
</dbReference>
<comment type="caution">
    <text evidence="2">The sequence shown here is derived from an EMBL/GenBank/DDBJ whole genome shotgun (WGS) entry which is preliminary data.</text>
</comment>
<organism evidence="2 3">
    <name type="scientific">Paramecium sonneborni</name>
    <dbReference type="NCBI Taxonomy" id="65129"/>
    <lineage>
        <taxon>Eukaryota</taxon>
        <taxon>Sar</taxon>
        <taxon>Alveolata</taxon>
        <taxon>Ciliophora</taxon>
        <taxon>Intramacronucleata</taxon>
        <taxon>Oligohymenophorea</taxon>
        <taxon>Peniculida</taxon>
        <taxon>Parameciidae</taxon>
        <taxon>Paramecium</taxon>
    </lineage>
</organism>
<keyword evidence="3" id="KW-1185">Reference proteome</keyword>
<evidence type="ECO:0000313" key="3">
    <source>
        <dbReference type="Proteomes" id="UP000692954"/>
    </source>
</evidence>
<dbReference type="GO" id="GO:0005096">
    <property type="term" value="F:GTPase activator activity"/>
    <property type="evidence" value="ECO:0007669"/>
    <property type="project" value="TreeGrafter"/>
</dbReference>
<dbReference type="Proteomes" id="UP000692954">
    <property type="component" value="Unassembled WGS sequence"/>
</dbReference>
<evidence type="ECO:0000259" key="1">
    <source>
        <dbReference type="PROSITE" id="PS50086"/>
    </source>
</evidence>
<dbReference type="GO" id="GO:0031267">
    <property type="term" value="F:small GTPase binding"/>
    <property type="evidence" value="ECO:0007669"/>
    <property type="project" value="TreeGrafter"/>
</dbReference>
<dbReference type="PANTHER" id="PTHR47219:SF9">
    <property type="entry name" value="GTPASE ACTIVATING PROTEIN AND CENTROSOME-ASSOCIATED, ISOFORM B"/>
    <property type="match status" value="1"/>
</dbReference>
<dbReference type="InterPro" id="IPR050302">
    <property type="entry name" value="Rab_GAP_TBC_domain"/>
</dbReference>
<evidence type="ECO:0000313" key="2">
    <source>
        <dbReference type="EMBL" id="CAD8056548.1"/>
    </source>
</evidence>